<proteinExistence type="predicted"/>
<evidence type="ECO:0000313" key="3">
    <source>
        <dbReference type="Proteomes" id="UP001286313"/>
    </source>
</evidence>
<evidence type="ECO:0000256" key="1">
    <source>
        <dbReference type="SAM" id="MobiDB-lite"/>
    </source>
</evidence>
<reference evidence="2" key="1">
    <citation type="submission" date="2023-10" db="EMBL/GenBank/DDBJ databases">
        <title>Genome assemblies of two species of porcelain crab, Petrolisthes cinctipes and Petrolisthes manimaculis (Anomura: Porcellanidae).</title>
        <authorList>
            <person name="Angst P."/>
        </authorList>
    </citation>
    <scope>NUCLEOTIDE SEQUENCE</scope>
    <source>
        <strain evidence="2">PB745_01</strain>
        <tissue evidence="2">Gill</tissue>
    </source>
</reference>
<protein>
    <submittedName>
        <fullName evidence="2">Uncharacterized protein</fullName>
    </submittedName>
</protein>
<dbReference type="Proteomes" id="UP001286313">
    <property type="component" value="Unassembled WGS sequence"/>
</dbReference>
<gene>
    <name evidence="2" type="ORF">Pcinc_033087</name>
</gene>
<feature type="region of interest" description="Disordered" evidence="1">
    <location>
        <begin position="34"/>
        <end position="67"/>
    </location>
</feature>
<organism evidence="2 3">
    <name type="scientific">Petrolisthes cinctipes</name>
    <name type="common">Flat porcelain crab</name>
    <dbReference type="NCBI Taxonomy" id="88211"/>
    <lineage>
        <taxon>Eukaryota</taxon>
        <taxon>Metazoa</taxon>
        <taxon>Ecdysozoa</taxon>
        <taxon>Arthropoda</taxon>
        <taxon>Crustacea</taxon>
        <taxon>Multicrustacea</taxon>
        <taxon>Malacostraca</taxon>
        <taxon>Eumalacostraca</taxon>
        <taxon>Eucarida</taxon>
        <taxon>Decapoda</taxon>
        <taxon>Pleocyemata</taxon>
        <taxon>Anomura</taxon>
        <taxon>Galatheoidea</taxon>
        <taxon>Porcellanidae</taxon>
        <taxon>Petrolisthes</taxon>
    </lineage>
</organism>
<name>A0AAE1JZH4_PETCI</name>
<dbReference type="EMBL" id="JAWQEG010004609">
    <property type="protein sequence ID" value="KAK3860887.1"/>
    <property type="molecule type" value="Genomic_DNA"/>
</dbReference>
<evidence type="ECO:0000313" key="2">
    <source>
        <dbReference type="EMBL" id="KAK3860887.1"/>
    </source>
</evidence>
<feature type="compositionally biased region" description="Low complexity" evidence="1">
    <location>
        <begin position="34"/>
        <end position="53"/>
    </location>
</feature>
<accession>A0AAE1JZH4</accession>
<dbReference type="AlphaFoldDB" id="A0AAE1JZH4"/>
<comment type="caution">
    <text evidence="2">The sequence shown here is derived from an EMBL/GenBank/DDBJ whole genome shotgun (WGS) entry which is preliminary data.</text>
</comment>
<sequence>MRTNHYCTYLSKEYRNVTCTSLDGQYLPVRQVGVLSHSSGPSPSAPLLTSSSSGRRRSEHMVRGSVV</sequence>
<keyword evidence="3" id="KW-1185">Reference proteome</keyword>